<dbReference type="RefSeq" id="WP_218164779.1">
    <property type="nucleotide sequence ID" value="NZ_FOYL01000024.1"/>
</dbReference>
<feature type="compositionally biased region" description="Pro residues" evidence="1">
    <location>
        <begin position="313"/>
        <end position="325"/>
    </location>
</feature>
<feature type="compositionally biased region" description="Pro residues" evidence="1">
    <location>
        <begin position="337"/>
        <end position="348"/>
    </location>
</feature>
<feature type="compositionally biased region" description="Basic and acidic residues" evidence="1">
    <location>
        <begin position="1007"/>
        <end position="1017"/>
    </location>
</feature>
<dbReference type="EMBL" id="FOYL01000024">
    <property type="protein sequence ID" value="SFR29916.1"/>
    <property type="molecule type" value="Genomic_DNA"/>
</dbReference>
<evidence type="ECO:0000313" key="3">
    <source>
        <dbReference type="Proteomes" id="UP000198583"/>
    </source>
</evidence>
<feature type="compositionally biased region" description="Pro residues" evidence="1">
    <location>
        <begin position="287"/>
        <end position="300"/>
    </location>
</feature>
<feature type="compositionally biased region" description="Pro residues" evidence="1">
    <location>
        <begin position="257"/>
        <end position="270"/>
    </location>
</feature>
<evidence type="ECO:0000256" key="1">
    <source>
        <dbReference type="SAM" id="MobiDB-lite"/>
    </source>
</evidence>
<dbReference type="AlphaFoldDB" id="A0A1I6FJ03"/>
<feature type="compositionally biased region" description="Low complexity" evidence="1">
    <location>
        <begin position="667"/>
        <end position="676"/>
    </location>
</feature>
<feature type="compositionally biased region" description="Pro residues" evidence="1">
    <location>
        <begin position="492"/>
        <end position="501"/>
    </location>
</feature>
<feature type="compositionally biased region" description="Pro residues" evidence="1">
    <location>
        <begin position="586"/>
        <end position="600"/>
    </location>
</feature>
<feature type="compositionally biased region" description="Pro residues" evidence="1">
    <location>
        <begin position="413"/>
        <end position="423"/>
    </location>
</feature>
<feature type="compositionally biased region" description="Gly residues" evidence="1">
    <location>
        <begin position="349"/>
        <end position="363"/>
    </location>
</feature>
<feature type="region of interest" description="Disordered" evidence="1">
    <location>
        <begin position="994"/>
        <end position="1017"/>
    </location>
</feature>
<feature type="compositionally biased region" description="Gly residues" evidence="1">
    <location>
        <begin position="301"/>
        <end position="310"/>
    </location>
</feature>
<name>A0A1I6FJ03_9PSEU</name>
<dbReference type="STRING" id="84724.SAMN04488564_1249"/>
<feature type="compositionally biased region" description="Pro residues" evidence="1">
    <location>
        <begin position="237"/>
        <end position="249"/>
    </location>
</feature>
<feature type="region of interest" description="Disordered" evidence="1">
    <location>
        <begin position="949"/>
        <end position="977"/>
    </location>
</feature>
<gene>
    <name evidence="2" type="ORF">SAMN04488564_1249</name>
</gene>
<dbReference type="Proteomes" id="UP000198583">
    <property type="component" value="Unassembled WGS sequence"/>
</dbReference>
<evidence type="ECO:0000313" key="2">
    <source>
        <dbReference type="EMBL" id="SFR29916.1"/>
    </source>
</evidence>
<proteinExistence type="predicted"/>
<sequence length="1036" mass="103286">MPPGVYDKDGFKLGPNGGIFADPTANLTDNKDYESWDWKQIRAAVVGYSAAPAGAVPTSTPSFADPDSIRNASVVFNRARWALQHVSDNIRLQTEALAGENGAWKSPAADAFRSINLLFSAKLEAKAQQINGGEYVGTNNVPAQLWNSGNHLEWAQEAIKAVDVYYADYVRSIGVTMGNGLARISDYPELVAQMTEDMKKIVRILAQQYVMNTNSVTAPNPADFNVTPQPPGSDGNQPPPPPKIPPPPTGGAGGGNIPPPPSLNVPPPPGTGGGPSGGLGGAGGGNIPPPPSLNVPPPPGTGSGGPGGTGNVPKPPSLNVPPPPTGGAGNGGTGNIPKPPPLSVPPPSGTGGGTGGTGGGTGGIKVPPALAVNPPPSGSDGGTGNNVNVPRPPALGIEGPSGSNALNDRGGAVPPPPMMPPPAGAGGGGPGAGADRPDSSGLLGGVKEPWEAGSPPPLGDPGGVKPPLTKPEDWAAPPSTGTGGGNGAQVPPGAPMMPPPSGMGGQPGGSAAERPDSSGLLGGETKPWEGAKPPSLDLSQVPPPVVAPEDWATGDSGSSGVQVPGGEGLQLPGLPPAVDLTTPPGQQVPPGAPMMPPPPGAGGQPGGTAERPDSSGLLGGVNAPWTGSGDDGRVGGTSDMSESATSESWALMPADQTPVVPPPVVPPGAGTPAAVAERPDSSALLGGETGSWESAPPSGTDQVTMTPAARSAPWAVTPETLAEVNPELVVPDAETPEFVVAPEKLTLEAVMPGSVDLAPAAAPAGWAASSDVVPAVQDGPSAAATAAVLGASGVTAAAALAPMLTNVPPTGATPPGTMPNGTSNGLSANGTGSTTLPTSEFPHVDADGNVQDDEDEAGGLVLRGGAPGPLPGVDSVVVVRPDDAVLDTSAWDTGGTGLLLAGVTTPFVMDRSDKSDKSGWDAEGPTVDAQLEETPLWDVEPSIALATYRRRKAGEEGPKVVDSFVPDRSCGDEFSVPVDQREAWLAAEAERIERIERGEDEDEDAEPQERSAADLLNERESAWGRVKVAKPTGVLE</sequence>
<feature type="compositionally biased region" description="Gly residues" evidence="1">
    <location>
        <begin position="271"/>
        <end position="286"/>
    </location>
</feature>
<accession>A0A1I6FJ03</accession>
<keyword evidence="3" id="KW-1185">Reference proteome</keyword>
<feature type="region of interest" description="Disordered" evidence="1">
    <location>
        <begin position="216"/>
        <end position="710"/>
    </location>
</feature>
<reference evidence="3" key="1">
    <citation type="submission" date="2016-10" db="EMBL/GenBank/DDBJ databases">
        <authorList>
            <person name="Varghese N."/>
            <person name="Submissions S."/>
        </authorList>
    </citation>
    <scope>NUCLEOTIDE SEQUENCE [LARGE SCALE GENOMIC DNA]</scope>
    <source>
        <strain evidence="3">DSM 44232</strain>
    </source>
</reference>
<protein>
    <submittedName>
        <fullName evidence="2">Uncharacterized protein</fullName>
    </submittedName>
</protein>
<feature type="compositionally biased region" description="Polar residues" evidence="1">
    <location>
        <begin position="638"/>
        <end position="648"/>
    </location>
</feature>
<organism evidence="2 3">
    <name type="scientific">Lentzea waywayandensis</name>
    <dbReference type="NCBI Taxonomy" id="84724"/>
    <lineage>
        <taxon>Bacteria</taxon>
        <taxon>Bacillati</taxon>
        <taxon>Actinomycetota</taxon>
        <taxon>Actinomycetes</taxon>
        <taxon>Pseudonocardiales</taxon>
        <taxon>Pseudonocardiaceae</taxon>
        <taxon>Lentzea</taxon>
    </lineage>
</organism>